<accession>A0A437M1N1</accession>
<dbReference type="InterPro" id="IPR029058">
    <property type="entry name" value="AB_hydrolase_fold"/>
</dbReference>
<gene>
    <name evidence="3" type="ORF">EOD42_21900</name>
</gene>
<proteinExistence type="predicted"/>
<dbReference type="InterPro" id="IPR050266">
    <property type="entry name" value="AB_hydrolase_sf"/>
</dbReference>
<dbReference type="Gene3D" id="3.40.50.1820">
    <property type="entry name" value="alpha/beta hydrolase"/>
    <property type="match status" value="1"/>
</dbReference>
<dbReference type="Pfam" id="PF00561">
    <property type="entry name" value="Abhydrolase_1"/>
    <property type="match status" value="1"/>
</dbReference>
<organism evidence="3 4">
    <name type="scientific">Rhodovarius crocodyli</name>
    <dbReference type="NCBI Taxonomy" id="1979269"/>
    <lineage>
        <taxon>Bacteria</taxon>
        <taxon>Pseudomonadati</taxon>
        <taxon>Pseudomonadota</taxon>
        <taxon>Alphaproteobacteria</taxon>
        <taxon>Acetobacterales</taxon>
        <taxon>Roseomonadaceae</taxon>
        <taxon>Rhodovarius</taxon>
    </lineage>
</organism>
<keyword evidence="3" id="KW-0378">Hydrolase</keyword>
<dbReference type="EMBL" id="SACL01000010">
    <property type="protein sequence ID" value="RVT91620.1"/>
    <property type="molecule type" value="Genomic_DNA"/>
</dbReference>
<feature type="compositionally biased region" description="Basic and acidic residues" evidence="1">
    <location>
        <begin position="1"/>
        <end position="13"/>
    </location>
</feature>
<dbReference type="GO" id="GO:0016787">
    <property type="term" value="F:hydrolase activity"/>
    <property type="evidence" value="ECO:0007669"/>
    <property type="project" value="UniProtKB-KW"/>
</dbReference>
<evidence type="ECO:0000256" key="1">
    <source>
        <dbReference type="SAM" id="MobiDB-lite"/>
    </source>
</evidence>
<evidence type="ECO:0000313" key="4">
    <source>
        <dbReference type="Proteomes" id="UP000282957"/>
    </source>
</evidence>
<evidence type="ECO:0000259" key="2">
    <source>
        <dbReference type="Pfam" id="PF00561"/>
    </source>
</evidence>
<protein>
    <submittedName>
        <fullName evidence="3">Alpha/beta fold hydrolase</fullName>
    </submittedName>
</protein>
<dbReference type="OrthoDB" id="9804723at2"/>
<dbReference type="InterPro" id="IPR000073">
    <property type="entry name" value="AB_hydrolase_1"/>
</dbReference>
<sequence length="295" mass="30398">MARPAQHDGDRRPRGSAAHEPGAACAGPLRAVTAVSQTIDLPGGRIAWLESGEGPPLLLVHGIGGEAGAWTHQLGSLSAGRRVLAWDAPGYGGSAPLAGSGHVDRLLEWLDALKITRLDAVGHSLGAIFLALLARARPGLLRRVVLLHPMAGMGALPAEEREALRLARIEELRELGPDGFAALRGGAILGRAASDTARARAIAVMAAVPAAGYLAAWEALVAADIMPLLPALSGPALVISGEDDKGSPPELGRRIAAALPRAGFFLMPGVGHYAPIEAPAALDELLLAFLNEDTP</sequence>
<reference evidence="3 4" key="1">
    <citation type="submission" date="2019-01" db="EMBL/GenBank/DDBJ databases">
        <authorList>
            <person name="Chen W.-M."/>
        </authorList>
    </citation>
    <scope>NUCLEOTIDE SEQUENCE [LARGE SCALE GENOMIC DNA]</scope>
    <source>
        <strain evidence="3 4">CCP-6</strain>
    </source>
</reference>
<dbReference type="PANTHER" id="PTHR43798">
    <property type="entry name" value="MONOACYLGLYCEROL LIPASE"/>
    <property type="match status" value="1"/>
</dbReference>
<comment type="caution">
    <text evidence="3">The sequence shown here is derived from an EMBL/GenBank/DDBJ whole genome shotgun (WGS) entry which is preliminary data.</text>
</comment>
<evidence type="ECO:0000313" key="3">
    <source>
        <dbReference type="EMBL" id="RVT91620.1"/>
    </source>
</evidence>
<feature type="domain" description="AB hydrolase-1" evidence="2">
    <location>
        <begin position="55"/>
        <end position="279"/>
    </location>
</feature>
<dbReference type="SUPFAM" id="SSF53474">
    <property type="entry name" value="alpha/beta-Hydrolases"/>
    <property type="match status" value="1"/>
</dbReference>
<keyword evidence="4" id="KW-1185">Reference proteome</keyword>
<dbReference type="Proteomes" id="UP000282957">
    <property type="component" value="Unassembled WGS sequence"/>
</dbReference>
<dbReference type="PRINTS" id="PR00111">
    <property type="entry name" value="ABHYDROLASE"/>
</dbReference>
<name>A0A437M1N1_9PROT</name>
<feature type="region of interest" description="Disordered" evidence="1">
    <location>
        <begin position="1"/>
        <end position="23"/>
    </location>
</feature>
<dbReference type="AlphaFoldDB" id="A0A437M1N1"/>